<evidence type="ECO:0000313" key="3">
    <source>
        <dbReference type="Proteomes" id="UP000324222"/>
    </source>
</evidence>
<organism evidence="2 3">
    <name type="scientific">Portunus trituberculatus</name>
    <name type="common">Swimming crab</name>
    <name type="synonym">Neptunus trituberculatus</name>
    <dbReference type="NCBI Taxonomy" id="210409"/>
    <lineage>
        <taxon>Eukaryota</taxon>
        <taxon>Metazoa</taxon>
        <taxon>Ecdysozoa</taxon>
        <taxon>Arthropoda</taxon>
        <taxon>Crustacea</taxon>
        <taxon>Multicrustacea</taxon>
        <taxon>Malacostraca</taxon>
        <taxon>Eumalacostraca</taxon>
        <taxon>Eucarida</taxon>
        <taxon>Decapoda</taxon>
        <taxon>Pleocyemata</taxon>
        <taxon>Brachyura</taxon>
        <taxon>Eubrachyura</taxon>
        <taxon>Portunoidea</taxon>
        <taxon>Portunidae</taxon>
        <taxon>Portuninae</taxon>
        <taxon>Portunus</taxon>
    </lineage>
</organism>
<evidence type="ECO:0000313" key="2">
    <source>
        <dbReference type="EMBL" id="MPC34920.1"/>
    </source>
</evidence>
<name>A0A5B7EK59_PORTR</name>
<accession>A0A5B7EK59</accession>
<protein>
    <submittedName>
        <fullName evidence="2">Uncharacterized protein</fullName>
    </submittedName>
</protein>
<proteinExistence type="predicted"/>
<keyword evidence="3" id="KW-1185">Reference proteome</keyword>
<feature type="region of interest" description="Disordered" evidence="1">
    <location>
        <begin position="1"/>
        <end position="23"/>
    </location>
</feature>
<comment type="caution">
    <text evidence="2">The sequence shown here is derived from an EMBL/GenBank/DDBJ whole genome shotgun (WGS) entry which is preliminary data.</text>
</comment>
<gene>
    <name evidence="2" type="ORF">E2C01_028324</name>
</gene>
<dbReference type="EMBL" id="VSRR010003158">
    <property type="protein sequence ID" value="MPC34920.1"/>
    <property type="molecule type" value="Genomic_DNA"/>
</dbReference>
<reference evidence="2 3" key="1">
    <citation type="submission" date="2019-05" db="EMBL/GenBank/DDBJ databases">
        <title>Another draft genome of Portunus trituberculatus and its Hox gene families provides insights of decapod evolution.</title>
        <authorList>
            <person name="Jeong J.-H."/>
            <person name="Song I."/>
            <person name="Kim S."/>
            <person name="Choi T."/>
            <person name="Kim D."/>
            <person name="Ryu S."/>
            <person name="Kim W."/>
        </authorList>
    </citation>
    <scope>NUCLEOTIDE SEQUENCE [LARGE SCALE GENOMIC DNA]</scope>
    <source>
        <tissue evidence="2">Muscle</tissue>
    </source>
</reference>
<dbReference type="AlphaFoldDB" id="A0A5B7EK59"/>
<dbReference type="Proteomes" id="UP000324222">
    <property type="component" value="Unassembled WGS sequence"/>
</dbReference>
<sequence length="80" mass="8969">MILSKVLQRGEKGGEKRVHKRKEEEEEVVVLVVVVEEEYSRSLFLLPSLPPCLPVSLPPCLTAPHARRASLLTSRRGHVS</sequence>
<evidence type="ECO:0000256" key="1">
    <source>
        <dbReference type="SAM" id="MobiDB-lite"/>
    </source>
</evidence>